<comment type="caution">
    <text evidence="2">The sequence shown here is derived from an EMBL/GenBank/DDBJ whole genome shotgun (WGS) entry which is preliminary data.</text>
</comment>
<evidence type="ECO:0000313" key="2">
    <source>
        <dbReference type="EMBL" id="GMQ30672.1"/>
    </source>
</evidence>
<dbReference type="EMBL" id="BTPD01000011">
    <property type="protein sequence ID" value="GMQ30672.1"/>
    <property type="molecule type" value="Genomic_DNA"/>
</dbReference>
<evidence type="ECO:0000259" key="1">
    <source>
        <dbReference type="Pfam" id="PF14213"/>
    </source>
</evidence>
<evidence type="ECO:0000313" key="3">
    <source>
        <dbReference type="Proteomes" id="UP001338309"/>
    </source>
</evidence>
<keyword evidence="3" id="KW-1185">Reference proteome</keyword>
<protein>
    <recommendedName>
        <fullName evidence="1">DUF4325 domain-containing protein</fullName>
    </recommendedName>
</protein>
<dbReference type="Pfam" id="PF14213">
    <property type="entry name" value="DUF4325"/>
    <property type="match status" value="1"/>
</dbReference>
<accession>A0ABQ6PSX0</accession>
<reference evidence="2 3" key="1">
    <citation type="submission" date="2023-08" db="EMBL/GenBank/DDBJ databases">
        <title>Draft genome sequence of Algoriphagus confluentis.</title>
        <authorList>
            <person name="Takatani N."/>
            <person name="Hosokawa M."/>
            <person name="Sawabe T."/>
        </authorList>
    </citation>
    <scope>NUCLEOTIDE SEQUENCE [LARGE SCALE GENOMIC DNA]</scope>
    <source>
        <strain evidence="2 3">NBRC 111222</strain>
    </source>
</reference>
<feature type="domain" description="DUF4325" evidence="1">
    <location>
        <begin position="20"/>
        <end position="81"/>
    </location>
</feature>
<gene>
    <name evidence="2" type="ORF">Aconfl_33150</name>
</gene>
<name>A0ABQ6PSX0_9BACT</name>
<dbReference type="InterPro" id="IPR025474">
    <property type="entry name" value="DUF4325"/>
</dbReference>
<dbReference type="Proteomes" id="UP001338309">
    <property type="component" value="Unassembled WGS sequence"/>
</dbReference>
<organism evidence="2 3">
    <name type="scientific">Algoriphagus confluentis</name>
    <dbReference type="NCBI Taxonomy" id="1697556"/>
    <lineage>
        <taxon>Bacteria</taxon>
        <taxon>Pseudomonadati</taxon>
        <taxon>Bacteroidota</taxon>
        <taxon>Cytophagia</taxon>
        <taxon>Cytophagales</taxon>
        <taxon>Cyclobacteriaceae</taxon>
        <taxon>Algoriphagus</taxon>
    </lineage>
</organism>
<sequence>MTQIIAFNSFSNNLGTRVLGQEIRMQIESILDSKDFVIFDFEGVEFVSHSFSDECFGKLLLKLPFEELKSKSTFINASDLVKKTIALAINDRLKASLAY</sequence>
<dbReference type="RefSeq" id="WP_338225386.1">
    <property type="nucleotide sequence ID" value="NZ_BTPD01000011.1"/>
</dbReference>
<proteinExistence type="predicted"/>